<dbReference type="GO" id="GO:0046870">
    <property type="term" value="F:cadmium ion binding"/>
    <property type="evidence" value="ECO:0007669"/>
    <property type="project" value="TreeGrafter"/>
</dbReference>
<dbReference type="InterPro" id="IPR025542">
    <property type="entry name" value="YacH"/>
</dbReference>
<evidence type="ECO:0000313" key="4">
    <source>
        <dbReference type="Proteomes" id="UP000215145"/>
    </source>
</evidence>
<comment type="caution">
    <text evidence="3">The sequence shown here is derived from an EMBL/GenBank/DDBJ whole genome shotgun (WGS) entry which is preliminary data.</text>
</comment>
<name>A0A229NZ26_9BACL</name>
<organism evidence="3 4">
    <name type="scientific">Paenibacillus herberti</name>
    <dbReference type="NCBI Taxonomy" id="1619309"/>
    <lineage>
        <taxon>Bacteria</taxon>
        <taxon>Bacillati</taxon>
        <taxon>Bacillota</taxon>
        <taxon>Bacilli</taxon>
        <taxon>Bacillales</taxon>
        <taxon>Paenibacillaceae</taxon>
        <taxon>Paenibacillus</taxon>
    </lineage>
</organism>
<dbReference type="GO" id="GO:0005507">
    <property type="term" value="F:copper ion binding"/>
    <property type="evidence" value="ECO:0007669"/>
    <property type="project" value="TreeGrafter"/>
</dbReference>
<dbReference type="AlphaFoldDB" id="A0A229NZ26"/>
<evidence type="ECO:0000259" key="2">
    <source>
        <dbReference type="PROSITE" id="PS50151"/>
    </source>
</evidence>
<feature type="domain" description="UVR" evidence="2">
    <location>
        <begin position="135"/>
        <end position="170"/>
    </location>
</feature>
<dbReference type="PIRSF" id="PIRSF015034">
    <property type="entry name" value="YacH"/>
    <property type="match status" value="1"/>
</dbReference>
<feature type="coiled-coil region" evidence="1">
    <location>
        <begin position="131"/>
        <end position="177"/>
    </location>
</feature>
<protein>
    <recommendedName>
        <fullName evidence="2">UVR domain-containing protein</fullName>
    </recommendedName>
</protein>
<dbReference type="GO" id="GO:0008270">
    <property type="term" value="F:zinc ion binding"/>
    <property type="evidence" value="ECO:0007669"/>
    <property type="project" value="TreeGrafter"/>
</dbReference>
<dbReference type="SUPFAM" id="SSF46600">
    <property type="entry name" value="C-terminal UvrC-binding domain of UvrB"/>
    <property type="match status" value="1"/>
</dbReference>
<accession>A0A229NZ26</accession>
<dbReference type="GO" id="GO:0050897">
    <property type="term" value="F:cobalt ion binding"/>
    <property type="evidence" value="ECO:0007669"/>
    <property type="project" value="TreeGrafter"/>
</dbReference>
<keyword evidence="4" id="KW-1185">Reference proteome</keyword>
<dbReference type="InterPro" id="IPR036876">
    <property type="entry name" value="UVR_dom_sf"/>
</dbReference>
<proteinExistence type="predicted"/>
<dbReference type="PROSITE" id="PS50151">
    <property type="entry name" value="UVR"/>
    <property type="match status" value="1"/>
</dbReference>
<dbReference type="GO" id="GO:1990169">
    <property type="term" value="P:stress response to copper ion"/>
    <property type="evidence" value="ECO:0007669"/>
    <property type="project" value="TreeGrafter"/>
</dbReference>
<gene>
    <name evidence="3" type="ORF">CGZ75_19075</name>
</gene>
<reference evidence="3 4" key="1">
    <citation type="submission" date="2017-07" db="EMBL/GenBank/DDBJ databases">
        <title>Paenibacillus herberti R33 genome sequencing and assembly.</title>
        <authorList>
            <person name="Su W."/>
        </authorList>
    </citation>
    <scope>NUCLEOTIDE SEQUENCE [LARGE SCALE GENOMIC DNA]</scope>
    <source>
        <strain evidence="3 4">R33</strain>
    </source>
</reference>
<dbReference type="EMBL" id="NMUQ01000002">
    <property type="protein sequence ID" value="OXM14955.1"/>
    <property type="molecule type" value="Genomic_DNA"/>
</dbReference>
<dbReference type="OrthoDB" id="9788704at2"/>
<dbReference type="Proteomes" id="UP000215145">
    <property type="component" value="Unassembled WGS sequence"/>
</dbReference>
<dbReference type="PANTHER" id="PTHR38430:SF1">
    <property type="entry name" value="PROTEIN-ARGININE KINASE ACTIVATOR PROTEIN"/>
    <property type="match status" value="1"/>
</dbReference>
<dbReference type="InterPro" id="IPR001943">
    <property type="entry name" value="UVR_dom"/>
</dbReference>
<dbReference type="PANTHER" id="PTHR38430">
    <property type="entry name" value="PROTEIN-ARGININE KINASE ACTIVATOR PROTEIN"/>
    <property type="match status" value="1"/>
</dbReference>
<dbReference type="GO" id="GO:1990170">
    <property type="term" value="P:stress response to cadmium ion"/>
    <property type="evidence" value="ECO:0007669"/>
    <property type="project" value="TreeGrafter"/>
</dbReference>
<evidence type="ECO:0000313" key="3">
    <source>
        <dbReference type="EMBL" id="OXM14955.1"/>
    </source>
</evidence>
<dbReference type="RefSeq" id="WP_089525772.1">
    <property type="nucleotide sequence ID" value="NZ_NMUQ01000002.1"/>
</dbReference>
<keyword evidence="1" id="KW-0175">Coiled coil</keyword>
<dbReference type="Pfam" id="PF02151">
    <property type="entry name" value="UVR"/>
    <property type="match status" value="1"/>
</dbReference>
<dbReference type="Gene3D" id="4.10.860.10">
    <property type="entry name" value="UVR domain"/>
    <property type="match status" value="1"/>
</dbReference>
<sequence>MLCQECGKRPATLHFTKIINGDKNEFHICESCARERGEGLPGAPNGFSIHSLLSGLMDFEPSGKASSPSQIAAQALRCEQCGLTYSQFTKLGRFGCSSCYKHFEDRLDPLFKRVHGSTSHVGKIPQRSGGLIKTRREIDRLRQEMKSSIQKEEFEAAAGLRDEIRQLEKQLHGASEE</sequence>
<evidence type="ECO:0000256" key="1">
    <source>
        <dbReference type="SAM" id="Coils"/>
    </source>
</evidence>